<dbReference type="InterPro" id="IPR029044">
    <property type="entry name" value="Nucleotide-diphossugar_trans"/>
</dbReference>
<name>A0ABS2THX5_9ACTO</name>
<feature type="domain" description="Glycosyltransferase 2-like" evidence="1">
    <location>
        <begin position="6"/>
        <end position="164"/>
    </location>
</feature>
<comment type="caution">
    <text evidence="2">The sequence shown here is derived from an EMBL/GenBank/DDBJ whole genome shotgun (WGS) entry which is preliminary data.</text>
</comment>
<organism evidence="2 3">
    <name type="scientific">Flaviflexus equikiangi</name>
    <dbReference type="NCBI Taxonomy" id="2758573"/>
    <lineage>
        <taxon>Bacteria</taxon>
        <taxon>Bacillati</taxon>
        <taxon>Actinomycetota</taxon>
        <taxon>Actinomycetes</taxon>
        <taxon>Actinomycetales</taxon>
        <taxon>Actinomycetaceae</taxon>
        <taxon>Flaviflexus</taxon>
    </lineage>
</organism>
<dbReference type="RefSeq" id="WP_187996981.1">
    <property type="nucleotide sequence ID" value="NZ_JACEXG010000005.1"/>
</dbReference>
<keyword evidence="3" id="KW-1185">Reference proteome</keyword>
<dbReference type="CDD" id="cd00761">
    <property type="entry name" value="Glyco_tranf_GTA_type"/>
    <property type="match status" value="1"/>
</dbReference>
<gene>
    <name evidence="2" type="ORF">JVW63_09275</name>
</gene>
<evidence type="ECO:0000313" key="3">
    <source>
        <dbReference type="Proteomes" id="UP000705983"/>
    </source>
</evidence>
<dbReference type="EMBL" id="JAFFJS010000005">
    <property type="protein sequence ID" value="MBM9433882.1"/>
    <property type="molecule type" value="Genomic_DNA"/>
</dbReference>
<accession>A0ABS2THX5</accession>
<dbReference type="InterPro" id="IPR001173">
    <property type="entry name" value="Glyco_trans_2-like"/>
</dbReference>
<evidence type="ECO:0000259" key="1">
    <source>
        <dbReference type="Pfam" id="PF00535"/>
    </source>
</evidence>
<proteinExistence type="predicted"/>
<dbReference type="Proteomes" id="UP000705983">
    <property type="component" value="Unassembled WGS sequence"/>
</dbReference>
<evidence type="ECO:0000313" key="2">
    <source>
        <dbReference type="EMBL" id="MBM9433882.1"/>
    </source>
</evidence>
<sequence>MKRVDIVIAAHNPQRRIDRAVSSIVNGNPEARAVVVCHNTSISSITATLDPVLVEGTTFLELNDSIPSPSGPFMFGMRQSKAEYVSIMGSDDQLEPGAVAAWLELADRYSADSVITRLTRGESRTLVRSPAARPWARGILDVYRDRLPYRSAPLGLIRRTALETLQLELTPGARNGGDLEFVSRLWSGGRVVYQKSGPGYVEMADADDRVTHVAKPVTEELAPLTGLLSSAWFSEQTKRTRRALAVKAYRRTVVDTIIKRPRVEDWSAEDLSTLAQIAAALHRIGISPFLSLAESRLLAAVMNSRVADFSAGVAAAKKYRSPAAIGGTHPLSWASPIGSFRYTVASALMR</sequence>
<reference evidence="3" key="1">
    <citation type="submission" date="2021-02" db="EMBL/GenBank/DDBJ databases">
        <title>Leucobacter sp. CX169.</title>
        <authorList>
            <person name="Cheng Y."/>
        </authorList>
    </citation>
    <scope>NUCLEOTIDE SEQUENCE [LARGE SCALE GENOMIC DNA]</scope>
    <source>
        <strain evidence="3">JY899</strain>
    </source>
</reference>
<dbReference type="Pfam" id="PF00535">
    <property type="entry name" value="Glycos_transf_2"/>
    <property type="match status" value="1"/>
</dbReference>
<dbReference type="SUPFAM" id="SSF53448">
    <property type="entry name" value="Nucleotide-diphospho-sugar transferases"/>
    <property type="match status" value="1"/>
</dbReference>
<protein>
    <submittedName>
        <fullName evidence="2">Glycosyltransferase</fullName>
    </submittedName>
</protein>
<dbReference type="Gene3D" id="3.90.550.10">
    <property type="entry name" value="Spore Coat Polysaccharide Biosynthesis Protein SpsA, Chain A"/>
    <property type="match status" value="1"/>
</dbReference>